<protein>
    <submittedName>
        <fullName evidence="4">FecR family protein</fullName>
    </submittedName>
</protein>
<dbReference type="Pfam" id="PF16344">
    <property type="entry name" value="FecR_C"/>
    <property type="match status" value="1"/>
</dbReference>
<dbReference type="OrthoDB" id="625980at2"/>
<accession>A0A173MIB8</accession>
<dbReference type="Gene3D" id="2.60.120.1440">
    <property type="match status" value="1"/>
</dbReference>
<dbReference type="KEGG" id="fln:FLA_3387"/>
<keyword evidence="5" id="KW-1185">Reference proteome</keyword>
<dbReference type="InterPro" id="IPR032508">
    <property type="entry name" value="FecR_C"/>
</dbReference>
<evidence type="ECO:0000313" key="4">
    <source>
        <dbReference type="EMBL" id="SIS90702.1"/>
    </source>
</evidence>
<proteinExistence type="predicted"/>
<dbReference type="InterPro" id="IPR012373">
    <property type="entry name" value="Ferrdict_sens_TM"/>
</dbReference>
<keyword evidence="1" id="KW-0812">Transmembrane</keyword>
<sequence length="396" mass="42625">MLNKSLLEKIAAGTASPQETAQFQQWLQTLKETDLREAMRAWETTLPQPMAAPQGDEAVLQQITQTLQQQGALLHTHKRSGGRLRALGWSTAVAAAILLVVAAGTWLLITPKDQPSSPVIAAADKAPATGRATLTLASGKVIELNNNTNGTVAREGGITIVKLDSGQIAYQPDITAGDDAAGWNTLSTPKGGLFQVVLPDGTKVWLNAASSLRYPSRFTGANRTVTLAGEAYFEVAANKAMPFIVTTQQQQVQVLGTAFNINAYSDEDATRTTLLQGSVRVQTTTAGNASCLLTPAQQAVVNTGGLTVTSPDMQQVMAWKEGEFRFQHMKITSIMRQIARWYDVEVEYSGPVPGNEFYGVIPRKEYVSQILKALSLTKNVHFIMRGNTIVVMAGPA</sequence>
<reference evidence="5" key="1">
    <citation type="submission" date="2017-01" db="EMBL/GenBank/DDBJ databases">
        <authorList>
            <person name="Varghese N."/>
            <person name="Submissions S."/>
        </authorList>
    </citation>
    <scope>NUCLEOTIDE SEQUENCE [LARGE SCALE GENOMIC DNA]</scope>
    <source>
        <strain evidence="5">DSM 21054</strain>
    </source>
</reference>
<dbReference type="STRING" id="477680.SAMN05421788_10217"/>
<keyword evidence="1" id="KW-1133">Transmembrane helix</keyword>
<dbReference type="InterPro" id="IPR006860">
    <property type="entry name" value="FecR"/>
</dbReference>
<organism evidence="4 5">
    <name type="scientific">Filimonas lacunae</name>
    <dbReference type="NCBI Taxonomy" id="477680"/>
    <lineage>
        <taxon>Bacteria</taxon>
        <taxon>Pseudomonadati</taxon>
        <taxon>Bacteroidota</taxon>
        <taxon>Chitinophagia</taxon>
        <taxon>Chitinophagales</taxon>
        <taxon>Chitinophagaceae</taxon>
        <taxon>Filimonas</taxon>
    </lineage>
</organism>
<dbReference type="GO" id="GO:0016989">
    <property type="term" value="F:sigma factor antagonist activity"/>
    <property type="evidence" value="ECO:0007669"/>
    <property type="project" value="TreeGrafter"/>
</dbReference>
<evidence type="ECO:0000259" key="2">
    <source>
        <dbReference type="Pfam" id="PF04773"/>
    </source>
</evidence>
<feature type="transmembrane region" description="Helical" evidence="1">
    <location>
        <begin position="86"/>
        <end position="109"/>
    </location>
</feature>
<dbReference type="AlphaFoldDB" id="A0A173MIB8"/>
<feature type="domain" description="Protein FecR C-terminal" evidence="3">
    <location>
        <begin position="323"/>
        <end position="391"/>
    </location>
</feature>
<dbReference type="Gene3D" id="3.55.50.30">
    <property type="match status" value="1"/>
</dbReference>
<dbReference type="PANTHER" id="PTHR30273:SF2">
    <property type="entry name" value="PROTEIN FECR"/>
    <property type="match status" value="1"/>
</dbReference>
<evidence type="ECO:0000256" key="1">
    <source>
        <dbReference type="SAM" id="Phobius"/>
    </source>
</evidence>
<evidence type="ECO:0000313" key="5">
    <source>
        <dbReference type="Proteomes" id="UP000186917"/>
    </source>
</evidence>
<feature type="domain" description="FecR protein" evidence="2">
    <location>
        <begin position="185"/>
        <end position="280"/>
    </location>
</feature>
<dbReference type="RefSeq" id="WP_076377473.1">
    <property type="nucleotide sequence ID" value="NZ_AP017422.1"/>
</dbReference>
<dbReference type="Pfam" id="PF04773">
    <property type="entry name" value="FecR"/>
    <property type="match status" value="1"/>
</dbReference>
<evidence type="ECO:0000259" key="3">
    <source>
        <dbReference type="Pfam" id="PF16344"/>
    </source>
</evidence>
<gene>
    <name evidence="4" type="ORF">SAMN05421788_10217</name>
</gene>
<dbReference type="Proteomes" id="UP000186917">
    <property type="component" value="Unassembled WGS sequence"/>
</dbReference>
<dbReference type="FunFam" id="2.60.120.1440:FF:000001">
    <property type="entry name" value="Putative anti-sigma factor"/>
    <property type="match status" value="1"/>
</dbReference>
<keyword evidence="1" id="KW-0472">Membrane</keyword>
<name>A0A173MIB8_9BACT</name>
<dbReference type="EMBL" id="FTOR01000002">
    <property type="protein sequence ID" value="SIS90702.1"/>
    <property type="molecule type" value="Genomic_DNA"/>
</dbReference>
<dbReference type="PANTHER" id="PTHR30273">
    <property type="entry name" value="PERIPLASMIC SIGNAL SENSOR AND SIGMA FACTOR ACTIVATOR FECR-RELATED"/>
    <property type="match status" value="1"/>
</dbReference>